<evidence type="ECO:0000256" key="4">
    <source>
        <dbReference type="ARBA" id="ARBA00022989"/>
    </source>
</evidence>
<comment type="caution">
    <text evidence="10">The sequence shown here is derived from an EMBL/GenBank/DDBJ whole genome shotgun (WGS) entry which is preliminary data.</text>
</comment>
<proteinExistence type="inferred from homology"/>
<feature type="binding site" evidence="6">
    <location>
        <position position="315"/>
    </location>
    <ligand>
        <name>Na(+)</name>
        <dbReference type="ChEBI" id="CHEBI:29101"/>
        <label>1</label>
    </ligand>
</feature>
<feature type="transmembrane region" description="Helical" evidence="9">
    <location>
        <begin position="259"/>
        <end position="285"/>
    </location>
</feature>
<dbReference type="InterPro" id="IPR000175">
    <property type="entry name" value="Na/ntran_symport"/>
</dbReference>
<name>A0A401S6X1_CHIPU</name>
<dbReference type="OrthoDB" id="6581954at2759"/>
<keyword evidence="7" id="KW-1015">Disulfide bond</keyword>
<dbReference type="SUPFAM" id="SSF161070">
    <property type="entry name" value="SNF-like"/>
    <property type="match status" value="1"/>
</dbReference>
<evidence type="ECO:0000256" key="1">
    <source>
        <dbReference type="ARBA" id="ARBA00004141"/>
    </source>
</evidence>
<evidence type="ECO:0000256" key="9">
    <source>
        <dbReference type="SAM" id="Phobius"/>
    </source>
</evidence>
<feature type="transmembrane region" description="Helical" evidence="9">
    <location>
        <begin position="401"/>
        <end position="422"/>
    </location>
</feature>
<feature type="transmembrane region" description="Helical" evidence="9">
    <location>
        <begin position="651"/>
        <end position="673"/>
    </location>
</feature>
<dbReference type="GO" id="GO:0006865">
    <property type="term" value="P:amino acid transport"/>
    <property type="evidence" value="ECO:0007669"/>
    <property type="project" value="TreeGrafter"/>
</dbReference>
<sequence>MPAKKVRDCVALGDNDFACGEHRSSPGYAVLPQPQSPGAPGAHGTQIQAAPFRTPDQRDKWGKKMDFLLSVIGFAVDLGNVWRFPYVCYQNGGGAFLIPYTLMAMFGGIPLFYMELALGQYQRTGVIPVWKRICPIFKGIGYAICVISLYVAFYYNTIISWALYYFYCSFTATLPWTNCDNPWNTPNCTNYFGKNNVTWNNFSRSPAEEFFIRNVLEIHKSKGLHYVGVIRWQLLLCLFVIFTIVYFSLWKGVKTSGKIVWVTATLPYLVLFILLIRGATLPGAWRGVVFYLKPNFKKLLDTDVWVDAATQIFFSMGPGFGVIMALASYNQFNNNCYRDAIVTSLVNCLTSFLSGFVIFTVLGYMAEMRNVDVEEVAKDKGSGLLFITYPEAIANMDGSPFWAILFFLMVITLGLDSTYGGLESIITAVIDEYPHLFAKRRELFVLGLVVVCFMGSLSTLTNGGAYVVKLMEDFGSGSCLIAVVLLESIAVSWFYGVQRFCSDIQTMLGLSPGLFWRVCWVGISPAFLAFITVSSLVYQPPLSLFGYDYPDWSITVGYLIGASSFIWIPIYMMYKLVWTPGSLKQPLARGAIASVAWGLRAHQSGARTPHRHRMGPFFAGVLAALFTLIVSQNQPSTSRDRPFSILRHQNLALTVSVLSILLLLMILMMICVYKPIRRR</sequence>
<dbReference type="GO" id="GO:0005335">
    <property type="term" value="F:serotonin:sodium:chloride symporter activity"/>
    <property type="evidence" value="ECO:0007669"/>
    <property type="project" value="TreeGrafter"/>
</dbReference>
<feature type="binding site" evidence="6">
    <location>
        <position position="416"/>
    </location>
    <ligand>
        <name>Na(+)</name>
        <dbReference type="ChEBI" id="CHEBI:29101"/>
        <label>1</label>
    </ligand>
</feature>
<feature type="transmembrane region" description="Helical" evidence="9">
    <location>
        <begin position="614"/>
        <end position="631"/>
    </location>
</feature>
<dbReference type="PANTHER" id="PTHR11616">
    <property type="entry name" value="SODIUM/CHLORIDE DEPENDENT TRANSPORTER"/>
    <property type="match status" value="1"/>
</dbReference>
<feature type="transmembrane region" description="Helical" evidence="9">
    <location>
        <begin position="97"/>
        <end position="118"/>
    </location>
</feature>
<feature type="transmembrane region" description="Helical" evidence="9">
    <location>
        <begin position="67"/>
        <end position="85"/>
    </location>
</feature>
<feature type="binding site" evidence="6">
    <location>
        <position position="417"/>
    </location>
    <ligand>
        <name>Na(+)</name>
        <dbReference type="ChEBI" id="CHEBI:29101"/>
        <label>1</label>
    </ligand>
</feature>
<organism evidence="10 11">
    <name type="scientific">Chiloscyllium punctatum</name>
    <name type="common">Brownbanded bambooshark</name>
    <name type="synonym">Hemiscyllium punctatum</name>
    <dbReference type="NCBI Taxonomy" id="137246"/>
    <lineage>
        <taxon>Eukaryota</taxon>
        <taxon>Metazoa</taxon>
        <taxon>Chordata</taxon>
        <taxon>Craniata</taxon>
        <taxon>Vertebrata</taxon>
        <taxon>Chondrichthyes</taxon>
        <taxon>Elasmobranchii</taxon>
        <taxon>Galeomorphii</taxon>
        <taxon>Galeoidea</taxon>
        <taxon>Orectolobiformes</taxon>
        <taxon>Hemiscylliidae</taxon>
        <taxon>Chiloscyllium</taxon>
    </lineage>
</organism>
<feature type="transmembrane region" description="Helical" evidence="9">
    <location>
        <begin position="518"/>
        <end position="540"/>
    </location>
</feature>
<dbReference type="GO" id="GO:0051378">
    <property type="term" value="F:serotonin binding"/>
    <property type="evidence" value="ECO:0007669"/>
    <property type="project" value="TreeGrafter"/>
</dbReference>
<evidence type="ECO:0000256" key="8">
    <source>
        <dbReference type="RuleBase" id="RU003732"/>
    </source>
</evidence>
<evidence type="ECO:0000256" key="3">
    <source>
        <dbReference type="ARBA" id="ARBA00022692"/>
    </source>
</evidence>
<keyword evidence="5 9" id="KW-0472">Membrane</keyword>
<protein>
    <recommendedName>
        <fullName evidence="8">Transporter</fullName>
    </recommendedName>
</protein>
<feature type="transmembrane region" description="Helical" evidence="9">
    <location>
        <begin position="229"/>
        <end position="247"/>
    </location>
</feature>
<dbReference type="EMBL" id="BEZZ01000112">
    <property type="protein sequence ID" value="GCC26136.1"/>
    <property type="molecule type" value="Genomic_DNA"/>
</dbReference>
<keyword evidence="6" id="KW-0915">Sodium</keyword>
<feature type="binding site" evidence="6">
    <location>
        <position position="76"/>
    </location>
    <ligand>
        <name>Na(+)</name>
        <dbReference type="ChEBI" id="CHEBI:29101"/>
        <label>1</label>
    </ligand>
</feature>
<dbReference type="Pfam" id="PF00209">
    <property type="entry name" value="SNF"/>
    <property type="match status" value="1"/>
</dbReference>
<feature type="binding site" evidence="6">
    <location>
        <position position="73"/>
    </location>
    <ligand>
        <name>Na(+)</name>
        <dbReference type="ChEBI" id="CHEBI:29101"/>
        <label>1</label>
    </ligand>
</feature>
<evidence type="ECO:0000256" key="7">
    <source>
        <dbReference type="PIRSR" id="PIRSR600175-2"/>
    </source>
</evidence>
<feature type="binding site" evidence="6">
    <location>
        <position position="80"/>
    </location>
    <ligand>
        <name>Na(+)</name>
        <dbReference type="ChEBI" id="CHEBI:29101"/>
        <label>1</label>
    </ligand>
</feature>
<evidence type="ECO:0000256" key="6">
    <source>
        <dbReference type="PIRSR" id="PIRSR600175-1"/>
    </source>
</evidence>
<dbReference type="PROSITE" id="PS00610">
    <property type="entry name" value="NA_NEUROTRAN_SYMP_1"/>
    <property type="match status" value="1"/>
</dbReference>
<accession>A0A401S6X1</accession>
<dbReference type="GO" id="GO:0098793">
    <property type="term" value="C:presynapse"/>
    <property type="evidence" value="ECO:0007669"/>
    <property type="project" value="GOC"/>
</dbReference>
<keyword evidence="8" id="KW-0769">Symport</keyword>
<dbReference type="GO" id="GO:0046872">
    <property type="term" value="F:metal ion binding"/>
    <property type="evidence" value="ECO:0007669"/>
    <property type="project" value="UniProtKB-KW"/>
</dbReference>
<dbReference type="STRING" id="137246.A0A401S6X1"/>
<dbReference type="InterPro" id="IPR037272">
    <property type="entry name" value="SNS_sf"/>
</dbReference>
<comment type="subcellular location">
    <subcellularLocation>
        <location evidence="1">Membrane</location>
        <topology evidence="1">Multi-pass membrane protein</topology>
    </subcellularLocation>
</comment>
<evidence type="ECO:0000313" key="10">
    <source>
        <dbReference type="EMBL" id="GCC26136.1"/>
    </source>
</evidence>
<feature type="binding site" evidence="6">
    <location>
        <position position="75"/>
    </location>
    <ligand>
        <name>Na(+)</name>
        <dbReference type="ChEBI" id="CHEBI:29101"/>
        <label>1</label>
    </ligand>
</feature>
<feature type="binding site" evidence="6">
    <location>
        <position position="413"/>
    </location>
    <ligand>
        <name>Na(+)</name>
        <dbReference type="ChEBI" id="CHEBI:29101"/>
        <label>1</label>
    </ligand>
</feature>
<dbReference type="PANTHER" id="PTHR11616:SF129">
    <property type="entry name" value="TRANSPORTER"/>
    <property type="match status" value="1"/>
</dbReference>
<dbReference type="GO" id="GO:0043005">
    <property type="term" value="C:neuron projection"/>
    <property type="evidence" value="ECO:0007669"/>
    <property type="project" value="TreeGrafter"/>
</dbReference>
<feature type="binding site" evidence="6">
    <location>
        <position position="347"/>
    </location>
    <ligand>
        <name>Na(+)</name>
        <dbReference type="ChEBI" id="CHEBI:29101"/>
        <label>1</label>
    </ligand>
</feature>
<feature type="transmembrane region" description="Helical" evidence="9">
    <location>
        <begin position="474"/>
        <end position="497"/>
    </location>
</feature>
<keyword evidence="3 8" id="KW-0812">Transmembrane</keyword>
<comment type="similarity">
    <text evidence="8">Belongs to the sodium:neurotransmitter symporter (SNF) (TC 2.A.22) family.</text>
</comment>
<keyword evidence="11" id="KW-1185">Reference proteome</keyword>
<reference evidence="10 11" key="1">
    <citation type="journal article" date="2018" name="Nat. Ecol. Evol.">
        <title>Shark genomes provide insights into elasmobranch evolution and the origin of vertebrates.</title>
        <authorList>
            <person name="Hara Y"/>
            <person name="Yamaguchi K"/>
            <person name="Onimaru K"/>
            <person name="Kadota M"/>
            <person name="Koyanagi M"/>
            <person name="Keeley SD"/>
            <person name="Tatsumi K"/>
            <person name="Tanaka K"/>
            <person name="Motone F"/>
            <person name="Kageyama Y"/>
            <person name="Nozu R"/>
            <person name="Adachi N"/>
            <person name="Nishimura O"/>
            <person name="Nakagawa R"/>
            <person name="Tanegashima C"/>
            <person name="Kiyatake I"/>
            <person name="Matsumoto R"/>
            <person name="Murakumo K"/>
            <person name="Nishida K"/>
            <person name="Terakita A"/>
            <person name="Kuratani S"/>
            <person name="Sato K"/>
            <person name="Hyodo S Kuraku.S."/>
        </authorList>
    </citation>
    <scope>NUCLEOTIDE SEQUENCE [LARGE SCALE GENOMIC DNA]</scope>
</reference>
<feature type="transmembrane region" description="Helical" evidence="9">
    <location>
        <begin position="552"/>
        <end position="574"/>
    </location>
</feature>
<evidence type="ECO:0000256" key="5">
    <source>
        <dbReference type="ARBA" id="ARBA00023136"/>
    </source>
</evidence>
<dbReference type="OMA" id="YMAEQRH"/>
<dbReference type="GO" id="GO:0005886">
    <property type="term" value="C:plasma membrane"/>
    <property type="evidence" value="ECO:0007669"/>
    <property type="project" value="TreeGrafter"/>
</dbReference>
<keyword evidence="2 8" id="KW-0813">Transport</keyword>
<dbReference type="PROSITE" id="PS00754">
    <property type="entry name" value="NA_NEUROTRAN_SYMP_2"/>
    <property type="match status" value="1"/>
</dbReference>
<feature type="transmembrane region" description="Helical" evidence="9">
    <location>
        <begin position="305"/>
        <end position="329"/>
    </location>
</feature>
<keyword evidence="4 9" id="KW-1133">Transmembrane helix</keyword>
<dbReference type="Proteomes" id="UP000287033">
    <property type="component" value="Unassembled WGS sequence"/>
</dbReference>
<feature type="transmembrane region" description="Helical" evidence="9">
    <location>
        <begin position="341"/>
        <end position="366"/>
    </location>
</feature>
<evidence type="ECO:0000256" key="2">
    <source>
        <dbReference type="ARBA" id="ARBA00022448"/>
    </source>
</evidence>
<feature type="transmembrane region" description="Helical" evidence="9">
    <location>
        <begin position="443"/>
        <end position="468"/>
    </location>
</feature>
<dbReference type="PRINTS" id="PR00176">
    <property type="entry name" value="NANEUSMPORT"/>
</dbReference>
<feature type="disulfide bond" evidence="7">
    <location>
        <begin position="179"/>
        <end position="188"/>
    </location>
</feature>
<dbReference type="PROSITE" id="PS50267">
    <property type="entry name" value="NA_NEUROTRAN_SYMP_3"/>
    <property type="match status" value="1"/>
</dbReference>
<gene>
    <name evidence="10" type="ORF">chiPu_0004550</name>
</gene>
<dbReference type="AlphaFoldDB" id="A0A401S6X1"/>
<evidence type="ECO:0000313" key="11">
    <source>
        <dbReference type="Proteomes" id="UP000287033"/>
    </source>
</evidence>
<feature type="transmembrane region" description="Helical" evidence="9">
    <location>
        <begin position="139"/>
        <end position="167"/>
    </location>
</feature>
<dbReference type="NCBIfam" id="NF037979">
    <property type="entry name" value="Na_transp"/>
    <property type="match status" value="1"/>
</dbReference>
<keyword evidence="6" id="KW-0479">Metal-binding</keyword>